<comment type="similarity">
    <text evidence="1">Belongs to the DNA glycosylase MPG family.</text>
</comment>
<keyword evidence="7" id="KW-1185">Reference proteome</keyword>
<evidence type="ECO:0000256" key="1">
    <source>
        <dbReference type="ARBA" id="ARBA00009232"/>
    </source>
</evidence>
<protein>
    <submittedName>
        <fullName evidence="6">DNA-3-methyladenine glycosylase</fullName>
    </submittedName>
</protein>
<organism evidence="6 7">
    <name type="scientific">Kaistella pullorum</name>
    <dbReference type="NCBI Taxonomy" id="2763074"/>
    <lineage>
        <taxon>Bacteria</taxon>
        <taxon>Pseudomonadati</taxon>
        <taxon>Bacteroidota</taxon>
        <taxon>Flavobacteriia</taxon>
        <taxon>Flavobacteriales</taxon>
        <taxon>Weeksellaceae</taxon>
        <taxon>Chryseobacterium group</taxon>
        <taxon>Kaistella</taxon>
    </lineage>
</organism>
<gene>
    <name evidence="6" type="ORF">H9628_06070</name>
</gene>
<keyword evidence="2" id="KW-0227">DNA damage</keyword>
<dbReference type="EMBL" id="JACSPS010000002">
    <property type="protein sequence ID" value="MBD8018030.1"/>
    <property type="molecule type" value="Genomic_DNA"/>
</dbReference>
<evidence type="ECO:0000256" key="5">
    <source>
        <dbReference type="SAM" id="MobiDB-lite"/>
    </source>
</evidence>
<proteinExistence type="inferred from homology"/>
<dbReference type="InterPro" id="IPR011034">
    <property type="entry name" value="Formyl_transferase-like_C_sf"/>
</dbReference>
<feature type="region of interest" description="Disordered" evidence="5">
    <location>
        <begin position="31"/>
        <end position="54"/>
    </location>
</feature>
<dbReference type="InterPro" id="IPR003180">
    <property type="entry name" value="MPG"/>
</dbReference>
<evidence type="ECO:0000313" key="6">
    <source>
        <dbReference type="EMBL" id="MBD8018030.1"/>
    </source>
</evidence>
<keyword evidence="3" id="KW-0378">Hydrolase</keyword>
<evidence type="ECO:0000256" key="2">
    <source>
        <dbReference type="ARBA" id="ARBA00022763"/>
    </source>
</evidence>
<reference evidence="6 7" key="1">
    <citation type="submission" date="2020-08" db="EMBL/GenBank/DDBJ databases">
        <title>A Genomic Blueprint of the Chicken Gut Microbiome.</title>
        <authorList>
            <person name="Gilroy R."/>
            <person name="Ravi A."/>
            <person name="Getino M."/>
            <person name="Pursley I."/>
            <person name="Horton D.L."/>
            <person name="Alikhan N.-F."/>
            <person name="Baker D."/>
            <person name="Gharbi K."/>
            <person name="Hall N."/>
            <person name="Watson M."/>
            <person name="Adriaenssens E.M."/>
            <person name="Foster-Nyarko E."/>
            <person name="Jarju S."/>
            <person name="Secka A."/>
            <person name="Antonio M."/>
            <person name="Oren A."/>
            <person name="Chaudhuri R."/>
            <person name="La Ragione R.M."/>
            <person name="Hildebrand F."/>
            <person name="Pallen M.J."/>
        </authorList>
    </citation>
    <scope>NUCLEOTIDE SEQUENCE [LARGE SCALE GENOMIC DNA]</scope>
    <source>
        <strain evidence="6 7">Sa1CVA4</strain>
    </source>
</reference>
<comment type="caution">
    <text evidence="6">The sequence shown here is derived from an EMBL/GenBank/DDBJ whole genome shotgun (WGS) entry which is preliminary data.</text>
</comment>
<evidence type="ECO:0000313" key="7">
    <source>
        <dbReference type="Proteomes" id="UP000626242"/>
    </source>
</evidence>
<dbReference type="Proteomes" id="UP000626242">
    <property type="component" value="Unassembled WGS sequence"/>
</dbReference>
<accession>A0ABR8WM29</accession>
<dbReference type="SUPFAM" id="SSF50486">
    <property type="entry name" value="FMT C-terminal domain-like"/>
    <property type="match status" value="1"/>
</dbReference>
<sequence length="54" mass="6082">MLLGKTLVRRFRDGRELRAQITETETYFGSDDLASHASKPGNSQVARNMEAENL</sequence>
<evidence type="ECO:0000256" key="3">
    <source>
        <dbReference type="ARBA" id="ARBA00022801"/>
    </source>
</evidence>
<dbReference type="Pfam" id="PF02245">
    <property type="entry name" value="Pur_DNA_glyco"/>
    <property type="match status" value="1"/>
</dbReference>
<dbReference type="Gene3D" id="3.10.300.10">
    <property type="entry name" value="Methylpurine-DNA glycosylase (MPG)"/>
    <property type="match status" value="1"/>
</dbReference>
<keyword evidence="4" id="KW-0234">DNA repair</keyword>
<name>A0ABR8WM29_9FLAO</name>
<dbReference type="InterPro" id="IPR036995">
    <property type="entry name" value="MPG_sf"/>
</dbReference>
<evidence type="ECO:0000256" key="4">
    <source>
        <dbReference type="ARBA" id="ARBA00023204"/>
    </source>
</evidence>